<dbReference type="PANTHER" id="PTHR12960:SF0">
    <property type="entry name" value="MRNA EXPORT FACTOR GLE1"/>
    <property type="match status" value="1"/>
</dbReference>
<reference evidence="3" key="1">
    <citation type="submission" date="2023-06" db="EMBL/GenBank/DDBJ databases">
        <title>Male Hemibagrus guttatus genome.</title>
        <authorList>
            <person name="Bian C."/>
        </authorList>
    </citation>
    <scope>NUCLEOTIDE SEQUENCE</scope>
    <source>
        <strain evidence="3">Male_cb2023</strain>
        <tissue evidence="3">Muscle</tissue>
    </source>
</reference>
<dbReference type="GO" id="GO:0044614">
    <property type="term" value="C:nuclear pore cytoplasmic filaments"/>
    <property type="evidence" value="ECO:0007669"/>
    <property type="project" value="TreeGrafter"/>
</dbReference>
<dbReference type="AlphaFoldDB" id="A0AAE0R0H6"/>
<gene>
    <name evidence="3" type="ORF">QTP70_008502</name>
</gene>
<dbReference type="Proteomes" id="UP001274896">
    <property type="component" value="Unassembled WGS sequence"/>
</dbReference>
<dbReference type="InterPro" id="IPR012476">
    <property type="entry name" value="GLE1"/>
</dbReference>
<dbReference type="GO" id="GO:0000822">
    <property type="term" value="F:inositol hexakisphosphate binding"/>
    <property type="evidence" value="ECO:0007669"/>
    <property type="project" value="TreeGrafter"/>
</dbReference>
<dbReference type="EMBL" id="JAUCMX010000007">
    <property type="protein sequence ID" value="KAK3539452.1"/>
    <property type="molecule type" value="Genomic_DNA"/>
</dbReference>
<dbReference type="GO" id="GO:0016973">
    <property type="term" value="P:poly(A)+ mRNA export from nucleus"/>
    <property type="evidence" value="ECO:0007669"/>
    <property type="project" value="InterPro"/>
</dbReference>
<feature type="coiled-coil region" evidence="1">
    <location>
        <begin position="132"/>
        <end position="174"/>
    </location>
</feature>
<comment type="caution">
    <text evidence="3">The sequence shown here is derived from an EMBL/GenBank/DDBJ whole genome shotgun (WGS) entry which is preliminary data.</text>
</comment>
<feature type="compositionally biased region" description="Polar residues" evidence="2">
    <location>
        <begin position="191"/>
        <end position="205"/>
    </location>
</feature>
<dbReference type="PANTHER" id="PTHR12960">
    <property type="entry name" value="GLE-1-RELATED"/>
    <property type="match status" value="1"/>
</dbReference>
<dbReference type="GO" id="GO:0031369">
    <property type="term" value="F:translation initiation factor binding"/>
    <property type="evidence" value="ECO:0007669"/>
    <property type="project" value="TreeGrafter"/>
</dbReference>
<evidence type="ECO:0000313" key="3">
    <source>
        <dbReference type="EMBL" id="KAK3539452.1"/>
    </source>
</evidence>
<evidence type="ECO:0000256" key="1">
    <source>
        <dbReference type="SAM" id="Coils"/>
    </source>
</evidence>
<proteinExistence type="predicted"/>
<evidence type="ECO:0000256" key="2">
    <source>
        <dbReference type="SAM" id="MobiDB-lite"/>
    </source>
</evidence>
<dbReference type="GO" id="GO:0005543">
    <property type="term" value="F:phospholipid binding"/>
    <property type="evidence" value="ECO:0007669"/>
    <property type="project" value="TreeGrafter"/>
</dbReference>
<name>A0AAE0R0H6_9TELE</name>
<keyword evidence="1" id="KW-0175">Coiled coil</keyword>
<keyword evidence="4" id="KW-1185">Reference proteome</keyword>
<sequence length="235" mass="26893">MPPGESPVIWQDAYVKISTLQVTDDTSEGLDSVDICSSSSPPPVSLFSPKATQMAGCIRICEKKHWAKSKLELNLRQELQECLVSGVASRESEQLKRFEEFMELKQRQEYQSMRDMMEKETQESLGRQEKLKEEHRHRMKILNLRLREAEQQRLREAELERQRQLEGRDRLRALNAIQEEKQGKKDGTEGESLTKSTGTMNEGSSTANNNLVLLAIKSFGDLSKVKIDIKEILKG</sequence>
<protein>
    <submittedName>
        <fullName evidence="3">Uncharacterized protein</fullName>
    </submittedName>
</protein>
<evidence type="ECO:0000313" key="4">
    <source>
        <dbReference type="Proteomes" id="UP001274896"/>
    </source>
</evidence>
<accession>A0AAE0R0H6</accession>
<feature type="compositionally biased region" description="Basic and acidic residues" evidence="2">
    <location>
        <begin position="176"/>
        <end position="188"/>
    </location>
</feature>
<dbReference type="GO" id="GO:0005737">
    <property type="term" value="C:cytoplasm"/>
    <property type="evidence" value="ECO:0007669"/>
    <property type="project" value="TreeGrafter"/>
</dbReference>
<organism evidence="3 4">
    <name type="scientific">Hemibagrus guttatus</name>
    <dbReference type="NCBI Taxonomy" id="175788"/>
    <lineage>
        <taxon>Eukaryota</taxon>
        <taxon>Metazoa</taxon>
        <taxon>Chordata</taxon>
        <taxon>Craniata</taxon>
        <taxon>Vertebrata</taxon>
        <taxon>Euteleostomi</taxon>
        <taxon>Actinopterygii</taxon>
        <taxon>Neopterygii</taxon>
        <taxon>Teleostei</taxon>
        <taxon>Ostariophysi</taxon>
        <taxon>Siluriformes</taxon>
        <taxon>Bagridae</taxon>
        <taxon>Hemibagrus</taxon>
    </lineage>
</organism>
<feature type="region of interest" description="Disordered" evidence="2">
    <location>
        <begin position="176"/>
        <end position="205"/>
    </location>
</feature>